<reference evidence="7 8" key="1">
    <citation type="journal article" date="2015" name="BMC Genomics">
        <title>Genome mining reveals unlocked bioactive potential of marine Gram-negative bacteria.</title>
        <authorList>
            <person name="Machado H."/>
            <person name="Sonnenschein E.C."/>
            <person name="Melchiorsen J."/>
            <person name="Gram L."/>
        </authorList>
    </citation>
    <scope>NUCLEOTIDE SEQUENCE [LARGE SCALE GENOMIC DNA]</scope>
    <source>
        <strain evidence="7 8">S4054</strain>
    </source>
</reference>
<evidence type="ECO:0000256" key="4">
    <source>
        <dbReference type="ARBA" id="ARBA00023136"/>
    </source>
</evidence>
<dbReference type="InterPro" id="IPR050925">
    <property type="entry name" value="Rhomboid_protease_S54"/>
</dbReference>
<dbReference type="PATRIC" id="fig|1129367.4.peg.2805"/>
<dbReference type="EMBL" id="AUXW01000149">
    <property type="protein sequence ID" value="KKE83278.1"/>
    <property type="molecule type" value="Genomic_DNA"/>
</dbReference>
<dbReference type="PANTHER" id="PTHR43731:SF9">
    <property type="entry name" value="SLR1461 PROTEIN"/>
    <property type="match status" value="1"/>
</dbReference>
<evidence type="ECO:0000259" key="6">
    <source>
        <dbReference type="Pfam" id="PF01694"/>
    </source>
</evidence>
<name>A0A0F6AAU0_9GAMM</name>
<dbReference type="GO" id="GO:0016020">
    <property type="term" value="C:membrane"/>
    <property type="evidence" value="ECO:0007669"/>
    <property type="project" value="UniProtKB-SubCell"/>
</dbReference>
<dbReference type="InterPro" id="IPR035952">
    <property type="entry name" value="Rhomboid-like_sf"/>
</dbReference>
<feature type="transmembrane region" description="Helical" evidence="5">
    <location>
        <begin position="142"/>
        <end position="160"/>
    </location>
</feature>
<feature type="transmembrane region" description="Helical" evidence="5">
    <location>
        <begin position="40"/>
        <end position="58"/>
    </location>
</feature>
<evidence type="ECO:0000313" key="8">
    <source>
        <dbReference type="Proteomes" id="UP000033434"/>
    </source>
</evidence>
<dbReference type="PANTHER" id="PTHR43731">
    <property type="entry name" value="RHOMBOID PROTEASE"/>
    <property type="match status" value="1"/>
</dbReference>
<keyword evidence="4 5" id="KW-0472">Membrane</keyword>
<feature type="transmembrane region" description="Helical" evidence="5">
    <location>
        <begin position="114"/>
        <end position="136"/>
    </location>
</feature>
<comment type="subcellular location">
    <subcellularLocation>
        <location evidence="1">Membrane</location>
        <topology evidence="1">Multi-pass membrane protein</topology>
    </subcellularLocation>
</comment>
<feature type="transmembrane region" description="Helical" evidence="5">
    <location>
        <begin position="65"/>
        <end position="82"/>
    </location>
</feature>
<evidence type="ECO:0000256" key="3">
    <source>
        <dbReference type="ARBA" id="ARBA00022989"/>
    </source>
</evidence>
<dbReference type="InterPro" id="IPR022764">
    <property type="entry name" value="Peptidase_S54_rhomboid_dom"/>
</dbReference>
<dbReference type="GO" id="GO:0004252">
    <property type="term" value="F:serine-type endopeptidase activity"/>
    <property type="evidence" value="ECO:0007669"/>
    <property type="project" value="InterPro"/>
</dbReference>
<feature type="transmembrane region" description="Helical" evidence="5">
    <location>
        <begin position="88"/>
        <end position="107"/>
    </location>
</feature>
<sequence length="178" mass="19451">MIALMLFDTFGLPVDRLGLIPHSQRHLTGIVTAPFVHDSWSHLGGNLVGLLICGYLASRLPNFKTASVSIILLTGIFVWLFAARGNHIGASGVVMGYYGLLVGVALFQRNLLSVLSLLVLALATYYANINFIGTLFDFSDNVSSESHLFGFISGVLVAFLQRSKSSKNRSFKKRTNKE</sequence>
<accession>A0A0F6AAU0</accession>
<dbReference type="Pfam" id="PF01694">
    <property type="entry name" value="Rhomboid"/>
    <property type="match status" value="1"/>
</dbReference>
<dbReference type="AlphaFoldDB" id="A0A0F6AAU0"/>
<dbReference type="SUPFAM" id="SSF144091">
    <property type="entry name" value="Rhomboid-like"/>
    <property type="match status" value="1"/>
</dbReference>
<evidence type="ECO:0000313" key="7">
    <source>
        <dbReference type="EMBL" id="KKE83278.1"/>
    </source>
</evidence>
<feature type="domain" description="Peptidase S54 rhomboid" evidence="6">
    <location>
        <begin position="26"/>
        <end position="161"/>
    </location>
</feature>
<keyword evidence="3 5" id="KW-1133">Transmembrane helix</keyword>
<comment type="caution">
    <text evidence="7">The sequence shown here is derived from an EMBL/GenBank/DDBJ whole genome shotgun (WGS) entry which is preliminary data.</text>
</comment>
<evidence type="ECO:0000256" key="1">
    <source>
        <dbReference type="ARBA" id="ARBA00004141"/>
    </source>
</evidence>
<evidence type="ECO:0000256" key="2">
    <source>
        <dbReference type="ARBA" id="ARBA00022692"/>
    </source>
</evidence>
<protein>
    <recommendedName>
        <fullName evidence="6">Peptidase S54 rhomboid domain-containing protein</fullName>
    </recommendedName>
</protein>
<evidence type="ECO:0000256" key="5">
    <source>
        <dbReference type="SAM" id="Phobius"/>
    </source>
</evidence>
<dbReference type="Proteomes" id="UP000033434">
    <property type="component" value="Unassembled WGS sequence"/>
</dbReference>
<dbReference type="Gene3D" id="1.20.1540.10">
    <property type="entry name" value="Rhomboid-like"/>
    <property type="match status" value="1"/>
</dbReference>
<proteinExistence type="predicted"/>
<keyword evidence="2 5" id="KW-0812">Transmembrane</keyword>
<gene>
    <name evidence="7" type="ORF">N479_14875</name>
</gene>
<organism evidence="7 8">
    <name type="scientific">Pseudoalteromonas luteoviolacea S4054</name>
    <dbReference type="NCBI Taxonomy" id="1129367"/>
    <lineage>
        <taxon>Bacteria</taxon>
        <taxon>Pseudomonadati</taxon>
        <taxon>Pseudomonadota</taxon>
        <taxon>Gammaproteobacteria</taxon>
        <taxon>Alteromonadales</taxon>
        <taxon>Pseudoalteromonadaceae</taxon>
        <taxon>Pseudoalteromonas</taxon>
    </lineage>
</organism>